<feature type="domain" description="DUF2421" evidence="7">
    <location>
        <begin position="791"/>
        <end position="998"/>
    </location>
</feature>
<dbReference type="Pfam" id="PF13515">
    <property type="entry name" value="FUSC_2"/>
    <property type="match status" value="1"/>
</dbReference>
<feature type="region of interest" description="Disordered" evidence="5">
    <location>
        <begin position="562"/>
        <end position="585"/>
    </location>
</feature>
<comment type="caution">
    <text evidence="10">The sequence shown here is derived from an EMBL/GenBank/DDBJ whole genome shotgun (WGS) entry which is preliminary data.</text>
</comment>
<dbReference type="PANTHER" id="PTHR37994:SF3">
    <property type="entry name" value="ER TRANSPORTER 6TM N-TERMINAL DOMAIN-CONTAINING PROTEIN"/>
    <property type="match status" value="1"/>
</dbReference>
<dbReference type="GO" id="GO:0016020">
    <property type="term" value="C:membrane"/>
    <property type="evidence" value="ECO:0007669"/>
    <property type="project" value="UniProtKB-SubCell"/>
</dbReference>
<feature type="domain" description="Putative ER transporter 6TM N-terminal" evidence="8">
    <location>
        <begin position="46"/>
        <end position="482"/>
    </location>
</feature>
<feature type="domain" description="Integral membrane bound transporter" evidence="9">
    <location>
        <begin position="651"/>
        <end position="787"/>
    </location>
</feature>
<evidence type="ECO:0000256" key="5">
    <source>
        <dbReference type="SAM" id="MobiDB-lite"/>
    </source>
</evidence>
<dbReference type="AlphaFoldDB" id="A0A2C5YAD9"/>
<feature type="transmembrane region" description="Helical" evidence="6">
    <location>
        <begin position="245"/>
        <end position="268"/>
    </location>
</feature>
<evidence type="ECO:0000259" key="7">
    <source>
        <dbReference type="Pfam" id="PF10334"/>
    </source>
</evidence>
<keyword evidence="3 6" id="KW-1133">Transmembrane helix</keyword>
<sequence>MDKAQTTKTQSDYAGSLGPSSPGTCDDDAMSGQDDGQTARKRRRRRLPACVASHLNGHDIKIFVRCVCAVWVATILIFIEPVLNSIGIATFFGALLLFIVPPASILAVYLLMSLSLLLGMCVAWAWGLLAMKAALAARPGPQTRAMVEALKKQAVLQAQQTGRSVQYEATVLVHEGFMLDARVTVIFFVMGCVFVYAVSRLRCWNPKFALFQLFGIIIMDLFILFGPTLPSYTASLAEVLIKPGAIGIGLGAVCCLFMFPHSTSYAVLGGMQKIVLMTNKSLEYARARFSDKSMSVAELKATRNAMVLVYKGIQPALGFLPLDFSRGRWNADDVTALHSPLRNLMLASGSLIDFTIGSIEVMQHVAALQDDESEKAVDENDLHRQQSASFWHALRNPESAATRARTLQALEETTRPLMESCSQSIKLIAKCLNVVNTRRWINQPSQDTFVDLAQQLRDSLETLHATRDACIADTTEAIIETHIHLFDETGHLLPLKNQPPKLPGIVVAMVLEEKILSMTKAIDMFLNQILHLTETRTAHRIWLPSRLEYGLSWLLSGKAPRAVNADDSGSTNNPDLDSDLGGVEDQAKEARRRLRAVRGRSGIPPRRSALCKAIFATYTWLTNPSGLYALRMTVATIATGIPAVIPHTAGFFYREKGMWGVVTAQTTLLVYMADFTLSLVSRLIGTVVGGLMGAVAWYIGSGTGPGNPYGLAAISLVMIAILVWARIFLPQSLAQATIMAGATFELVIGFSYDQDHTTNYGLPGKGYVAFWKRLVTVLLGFVASLFVQMLPKPPSATTHVRKTLANTVRTLADHYALVLSHWGRPDGSSPLGAVAEDLALEVSETLLSLNAPITLLKIEPSFGPFDQGNLKATQEQCYYMNQALGRLLGLSASLPRELQQRLVFTAGILDQGIIGDNMGVLGLIEQTLRTGYPLPDMLPTPLVKRFFETWQADKRLSMLSVALVRDDNYRRYCVALSAYIKFLSTIDELVVILKGGVGVCHVVHTEVV</sequence>
<name>A0A2C5YAD9_9HYPO</name>
<dbReference type="PANTHER" id="PTHR37994">
    <property type="entry name" value="ARAE_2_N DOMAIN-CONTAINING PROTEIN-RELATED"/>
    <property type="match status" value="1"/>
</dbReference>
<evidence type="ECO:0000259" key="8">
    <source>
        <dbReference type="Pfam" id="PF10337"/>
    </source>
</evidence>
<evidence type="ECO:0000256" key="6">
    <source>
        <dbReference type="SAM" id="Phobius"/>
    </source>
</evidence>
<feature type="transmembrane region" description="Helical" evidence="6">
    <location>
        <begin position="62"/>
        <end position="79"/>
    </location>
</feature>
<dbReference type="Pfam" id="PF10334">
    <property type="entry name" value="BRE4"/>
    <property type="match status" value="1"/>
</dbReference>
<evidence type="ECO:0000256" key="2">
    <source>
        <dbReference type="ARBA" id="ARBA00022692"/>
    </source>
</evidence>
<protein>
    <recommendedName>
        <fullName evidence="12">ER transporter 6TM N-terminal domain-containing protein</fullName>
    </recommendedName>
</protein>
<accession>A0A2C5YAD9</accession>
<dbReference type="EMBL" id="NJET01000027">
    <property type="protein sequence ID" value="PHH64676.1"/>
    <property type="molecule type" value="Genomic_DNA"/>
</dbReference>
<dbReference type="STRING" id="1399860.A0A2C5YAD9"/>
<dbReference type="Pfam" id="PF10337">
    <property type="entry name" value="ArAE_2_N"/>
    <property type="match status" value="1"/>
</dbReference>
<evidence type="ECO:0000313" key="11">
    <source>
        <dbReference type="Proteomes" id="UP000226192"/>
    </source>
</evidence>
<gene>
    <name evidence="10" type="ORF">CDD81_4117</name>
</gene>
<organism evidence="10 11">
    <name type="scientific">Ophiocordyceps australis</name>
    <dbReference type="NCBI Taxonomy" id="1399860"/>
    <lineage>
        <taxon>Eukaryota</taxon>
        <taxon>Fungi</taxon>
        <taxon>Dikarya</taxon>
        <taxon>Ascomycota</taxon>
        <taxon>Pezizomycotina</taxon>
        <taxon>Sordariomycetes</taxon>
        <taxon>Hypocreomycetidae</taxon>
        <taxon>Hypocreales</taxon>
        <taxon>Ophiocordycipitaceae</taxon>
        <taxon>Ophiocordyceps</taxon>
    </lineage>
</organism>
<dbReference type="OrthoDB" id="2274698at2759"/>
<feature type="region of interest" description="Disordered" evidence="5">
    <location>
        <begin position="1"/>
        <end position="42"/>
    </location>
</feature>
<evidence type="ECO:0000256" key="1">
    <source>
        <dbReference type="ARBA" id="ARBA00004141"/>
    </source>
</evidence>
<keyword evidence="2 6" id="KW-0812">Transmembrane</keyword>
<evidence type="ECO:0000256" key="4">
    <source>
        <dbReference type="ARBA" id="ARBA00023136"/>
    </source>
</evidence>
<dbReference type="InterPro" id="IPR018820">
    <property type="entry name" value="BRE4-related_DUF2421"/>
</dbReference>
<feature type="transmembrane region" description="Helical" evidence="6">
    <location>
        <begin position="208"/>
        <end position="225"/>
    </location>
</feature>
<keyword evidence="4 6" id="KW-0472">Membrane</keyword>
<feature type="compositionally biased region" description="Polar residues" evidence="5">
    <location>
        <begin position="1"/>
        <end position="23"/>
    </location>
</feature>
<evidence type="ECO:0000259" key="9">
    <source>
        <dbReference type="Pfam" id="PF13515"/>
    </source>
</evidence>
<proteinExistence type="predicted"/>
<evidence type="ECO:0000313" key="10">
    <source>
        <dbReference type="EMBL" id="PHH64676.1"/>
    </source>
</evidence>
<dbReference type="Proteomes" id="UP000226192">
    <property type="component" value="Unassembled WGS sequence"/>
</dbReference>
<feature type="transmembrane region" description="Helical" evidence="6">
    <location>
        <begin position="706"/>
        <end position="725"/>
    </location>
</feature>
<feature type="transmembrane region" description="Helical" evidence="6">
    <location>
        <begin position="181"/>
        <end position="199"/>
    </location>
</feature>
<feature type="transmembrane region" description="Helical" evidence="6">
    <location>
        <begin position="85"/>
        <end position="109"/>
    </location>
</feature>
<comment type="subcellular location">
    <subcellularLocation>
        <location evidence="1">Membrane</location>
        <topology evidence="1">Multi-pass membrane protein</topology>
    </subcellularLocation>
</comment>
<dbReference type="InterPro" id="IPR049453">
    <property type="entry name" value="Memb_transporter_dom"/>
</dbReference>
<dbReference type="InterPro" id="IPR018823">
    <property type="entry name" value="ArAE_2_N"/>
</dbReference>
<reference evidence="10 11" key="1">
    <citation type="submission" date="2017-06" db="EMBL/GenBank/DDBJ databases">
        <title>Ant-infecting Ophiocordyceps genomes reveal a high diversity of potential behavioral manipulation genes and a possible major role for enterotoxins.</title>
        <authorList>
            <person name="De Bekker C."/>
            <person name="Evans H.C."/>
            <person name="Brachmann A."/>
            <person name="Hughes D.P."/>
        </authorList>
    </citation>
    <scope>NUCLEOTIDE SEQUENCE [LARGE SCALE GENOMIC DNA]</scope>
    <source>
        <strain evidence="10 11">Map64</strain>
    </source>
</reference>
<feature type="transmembrane region" description="Helical" evidence="6">
    <location>
        <begin position="116"/>
        <end position="137"/>
    </location>
</feature>
<evidence type="ECO:0000256" key="3">
    <source>
        <dbReference type="ARBA" id="ARBA00022989"/>
    </source>
</evidence>
<evidence type="ECO:0008006" key="12">
    <source>
        <dbReference type="Google" id="ProtNLM"/>
    </source>
</evidence>
<feature type="transmembrane region" description="Helical" evidence="6">
    <location>
        <begin position="679"/>
        <end position="700"/>
    </location>
</feature>
<keyword evidence="11" id="KW-1185">Reference proteome</keyword>